<dbReference type="InterPro" id="IPR006076">
    <property type="entry name" value="FAD-dep_OxRdtase"/>
</dbReference>
<dbReference type="PANTHER" id="PTHR13847:SF287">
    <property type="entry name" value="FAD-DEPENDENT OXIDOREDUCTASE DOMAIN-CONTAINING PROTEIN 1"/>
    <property type="match status" value="1"/>
</dbReference>
<gene>
    <name evidence="3" type="ORF">HQ497_01215</name>
</gene>
<dbReference type="InterPro" id="IPR036188">
    <property type="entry name" value="FAD/NAD-bd_sf"/>
</dbReference>
<protein>
    <submittedName>
        <fullName evidence="3">FAD-binding oxidoreductase</fullName>
    </submittedName>
</protein>
<dbReference type="GO" id="GO:0016491">
    <property type="term" value="F:oxidoreductase activity"/>
    <property type="evidence" value="ECO:0007669"/>
    <property type="project" value="UniProtKB-KW"/>
</dbReference>
<evidence type="ECO:0000256" key="1">
    <source>
        <dbReference type="ARBA" id="ARBA00023002"/>
    </source>
</evidence>
<evidence type="ECO:0000259" key="2">
    <source>
        <dbReference type="Pfam" id="PF01266"/>
    </source>
</evidence>
<dbReference type="Gene3D" id="3.30.9.10">
    <property type="entry name" value="D-Amino Acid Oxidase, subunit A, domain 2"/>
    <property type="match status" value="1"/>
</dbReference>
<feature type="domain" description="FAD dependent oxidoreductase" evidence="2">
    <location>
        <begin position="3"/>
        <end position="339"/>
    </location>
</feature>
<dbReference type="PANTHER" id="PTHR13847">
    <property type="entry name" value="SARCOSINE DEHYDROGENASE-RELATED"/>
    <property type="match status" value="1"/>
</dbReference>
<proteinExistence type="predicted"/>
<comment type="caution">
    <text evidence="3">The sequence shown here is derived from an EMBL/GenBank/DDBJ whole genome shotgun (WGS) entry which is preliminary data.</text>
</comment>
<evidence type="ECO:0000313" key="3">
    <source>
        <dbReference type="EMBL" id="NQV63958.1"/>
    </source>
</evidence>
<reference evidence="3" key="1">
    <citation type="submission" date="2020-05" db="EMBL/GenBank/DDBJ databases">
        <title>Sulfur intermediates as new biogeochemical hubs in an aquatic model microbial ecosystem.</title>
        <authorList>
            <person name="Vigneron A."/>
        </authorList>
    </citation>
    <scope>NUCLEOTIDE SEQUENCE</scope>
    <source>
        <strain evidence="3">Bin.250</strain>
    </source>
</reference>
<dbReference type="SUPFAM" id="SSF51905">
    <property type="entry name" value="FAD/NAD(P)-binding domain"/>
    <property type="match status" value="1"/>
</dbReference>
<dbReference type="AlphaFoldDB" id="A0A973A7R3"/>
<dbReference type="GO" id="GO:0005737">
    <property type="term" value="C:cytoplasm"/>
    <property type="evidence" value="ECO:0007669"/>
    <property type="project" value="TreeGrafter"/>
</dbReference>
<keyword evidence="1" id="KW-0560">Oxidoreductase</keyword>
<evidence type="ECO:0000313" key="4">
    <source>
        <dbReference type="Proteomes" id="UP000754644"/>
    </source>
</evidence>
<organism evidence="3 4">
    <name type="scientific">SAR86 cluster bacterium</name>
    <dbReference type="NCBI Taxonomy" id="2030880"/>
    <lineage>
        <taxon>Bacteria</taxon>
        <taxon>Pseudomonadati</taxon>
        <taxon>Pseudomonadota</taxon>
        <taxon>Gammaproteobacteria</taxon>
        <taxon>SAR86 cluster</taxon>
    </lineage>
</organism>
<sequence length="369" mass="39390">MYDIIVIGAGIAGVSAAAELAADAKVLLLELEARPGMHATGRSAAYYAPTYGNAVVQNLTAASESFFRRPPAGFTDNPLLRPRDALFVGTPVQALSIAEMQAENPSLIAMSAEDLVRRVPIVKPGVLAQGLLDPVGGDLDVDAILQGYLRLYQQRDGELRTRSGVKGLRYHEGLWHVDLGAETVTAAIVVNAAGAWADSVAALAAVKPLGLVPKRRTAILLKAPPSVDIADWPLLIDVDEQFYFKPDAGQILLSPADETPSVPCDAQADELDIAVAMDRFLRVVDLDVQSINHRWAGLRTFAPDKTFVVGFDGQAKGFFWLAGQGGYGVQSAPGMANLARHLLLKTTLSAADKRLRDSVEAVAPTRFST</sequence>
<accession>A0A973A7R3</accession>
<dbReference type="Proteomes" id="UP000754644">
    <property type="component" value="Unassembled WGS sequence"/>
</dbReference>
<dbReference type="Gene3D" id="3.50.50.60">
    <property type="entry name" value="FAD/NAD(P)-binding domain"/>
    <property type="match status" value="1"/>
</dbReference>
<dbReference type="Pfam" id="PF01266">
    <property type="entry name" value="DAO"/>
    <property type="match status" value="1"/>
</dbReference>
<dbReference type="EMBL" id="JABMOJ010000048">
    <property type="protein sequence ID" value="NQV63958.1"/>
    <property type="molecule type" value="Genomic_DNA"/>
</dbReference>
<name>A0A973A7R3_9GAMM</name>